<keyword evidence="2" id="KW-1185">Reference proteome</keyword>
<sequence>MIKFSALNSNDTSSPQDDDDSPVVTREAQEEEAFGLYRKALGQLQQESHDEALASFRELLALPFISRCSAPPQDDNSDARSGGGTLPPALMLKYVALKNLGAIQVRLGDSRGAVAAYLDAAEIDSTDVTLWYKIGRLALGLYLYPLARIAFEEGLRCSAQHWPCLSSLMTVLYVLNDHLGCLECVARALRLDPGYVKALALREAVFRENPALKSCQDGVFRGCDPSVFTRTVSKEDAEAVLSEARELREKRRALYTPGKLPRLPLRKKLGEVSWVALGQAMLELYEFISTAKHDSDVSLACKVDLLRSETDDKPVAEASDLKKESPSDSLQQGSGNSSGDLVICMNLPSDPTSQAELPEGQPQVEPGEPQLAQPADLGSLAEQLTVVTQELATPDENGTLRTTLGGGRRGGKRKRLSLEHLDPSLKRRSARVRNTLRKTQESINYQELLTQFLPSTLAYEGKDDREDSIPNFSDLNSDHTYGLTPNSSLQEDVDKVVSDIEGIEKTESEAVQKFINEHGDRHTLMDLMEDYLWELSSREDLLWPPRLCDIFVDVYKSLRPHIERPSIFAGHEEATNILRHAMSTLLYCEFMMDKVVVAKAQAQPSVSVSPRSPGNQLGPEFPSTQFGSDLEFLAQMSVREGVFEEKWIPFVLRSFWAEARFLMLSGEMESAVQVLENVLGRIDYESPPDKQPMKVQITNCKMNDVISREVVQEQLESLQRCQSLEEVHRLYELGRYKVVADLLIQTFKKPASRGRKLHAKANIPERHAQLILLQESLWNLKDYSGCLIWGEASLNEALNEYLSVTSAALKCDWSNTIVIVLSDIHRCIKQDMALLGCLESPKLTRMAHNIIKLINVQMDVSESSNEMAVPTVISWNILYYILKYEEDKIQLLAARSESQSGVASFGETGRNAGLTGAMPSSLMLFFTAHEHLGRRSWCTISDGVLLFLFVDVVTQELSKKSAAANAFHEDLTNGIEQCFYCLYGHPNRRGKVKHLQEHNAKPVSLTWDGCKHLFDFFKPQYLPGFDSYKASTVSSELEVLLKRITALVPPEQDPSNIETTIAAYIDGSVNTFPTLPDTSNFSPVVLELYYLLGDYYFKNKEFAKAIRYYTLDVCLNPDRLDSWAGLALSRSTQIEQRINSCEPKNEATIQKRAASSLRCFKRALQIDAGNSALWIEYGSCVYMLQSNVSRQLKQSSQFALSDEAAEALAKRKKELLDTAKNCYESASRCEEDCRGADEMWLNHYLLGKITHKLGYSPAVYLDHLYQSLQHLYEMNAKYPRRILYHSPPPLSIESLELYYKIHALSMKYLLKYEDTPAPKDELRAIWKFIQKAGSSPFAKFQEKADLMEYYSSEEDEEEESDETGGEEKANESSRQAKKRSLETDHDYYHAKKPHLEPKHEGAKPSTGDSPSRADEQELSAVKDILDCLLSVVSDKLAAEERQASSNRASVSPVGADEATAKVTTDGRGAAAITNSCPAKDPVEVEQDKRIDAPRQSPAKEQSAAAQQDEQTKKDADSGMKKPAPGQSSDAPEAARASKQDTSAPDSDPFLKLDESEMKQVLLKTCVHAMKECVSRFPQHFKSVYYLARFYCHSKRSCNLQLARDYLLDSGMSRPTATGPDSAPAVPGLFAERKTTNFFTGIWHTPGDEIDRAGSFATHMHRSIVLLLEILERCGDVDMLAQLAIQLNREPEPEKKYLRDVDRTYLARKAFETAVILAGRRLDVLMNEEPPPEDDVLVSALLDVYRVFQVFQKQGVFVDEAGSALAESYRLYKFGEVDSSPPIAEQAVMFCARRQHRESLRALEAAAHGFEQQPLYDVVGTAGSNSDSP</sequence>
<comment type="caution">
    <text evidence="1">The sequence shown here is derived from an EMBL/GenBank/DDBJ whole genome shotgun (WGS) entry which is preliminary data.</text>
</comment>
<reference evidence="1" key="1">
    <citation type="submission" date="2020-05" db="EMBL/GenBank/DDBJ databases">
        <title>Large-scale comparative analyses of tick genomes elucidate their genetic diversity and vector capacities.</title>
        <authorList>
            <person name="Jia N."/>
            <person name="Wang J."/>
            <person name="Shi W."/>
            <person name="Du L."/>
            <person name="Sun Y."/>
            <person name="Zhan W."/>
            <person name="Jiang J."/>
            <person name="Wang Q."/>
            <person name="Zhang B."/>
            <person name="Ji P."/>
            <person name="Sakyi L.B."/>
            <person name="Cui X."/>
            <person name="Yuan T."/>
            <person name="Jiang B."/>
            <person name="Yang W."/>
            <person name="Lam T.T.-Y."/>
            <person name="Chang Q."/>
            <person name="Ding S."/>
            <person name="Wang X."/>
            <person name="Zhu J."/>
            <person name="Ruan X."/>
            <person name="Zhao L."/>
            <person name="Wei J."/>
            <person name="Que T."/>
            <person name="Du C."/>
            <person name="Cheng J."/>
            <person name="Dai P."/>
            <person name="Han X."/>
            <person name="Huang E."/>
            <person name="Gao Y."/>
            <person name="Liu J."/>
            <person name="Shao H."/>
            <person name="Ye R."/>
            <person name="Li L."/>
            <person name="Wei W."/>
            <person name="Wang X."/>
            <person name="Wang C."/>
            <person name="Yang T."/>
            <person name="Huo Q."/>
            <person name="Li W."/>
            <person name="Guo W."/>
            <person name="Chen H."/>
            <person name="Zhou L."/>
            <person name="Ni X."/>
            <person name="Tian J."/>
            <person name="Zhou Y."/>
            <person name="Sheng Y."/>
            <person name="Liu T."/>
            <person name="Pan Y."/>
            <person name="Xia L."/>
            <person name="Li J."/>
            <person name="Zhao F."/>
            <person name="Cao W."/>
        </authorList>
    </citation>
    <scope>NUCLEOTIDE SEQUENCE</scope>
    <source>
        <strain evidence="1">Dsil-2018</strain>
    </source>
</reference>
<dbReference type="EMBL" id="CM023473">
    <property type="protein sequence ID" value="KAH7954379.1"/>
    <property type="molecule type" value="Genomic_DNA"/>
</dbReference>
<evidence type="ECO:0000313" key="1">
    <source>
        <dbReference type="EMBL" id="KAH7954379.1"/>
    </source>
</evidence>
<organism evidence="1 2">
    <name type="scientific">Dermacentor silvarum</name>
    <name type="common">Tick</name>
    <dbReference type="NCBI Taxonomy" id="543639"/>
    <lineage>
        <taxon>Eukaryota</taxon>
        <taxon>Metazoa</taxon>
        <taxon>Ecdysozoa</taxon>
        <taxon>Arthropoda</taxon>
        <taxon>Chelicerata</taxon>
        <taxon>Arachnida</taxon>
        <taxon>Acari</taxon>
        <taxon>Parasitiformes</taxon>
        <taxon>Ixodida</taxon>
        <taxon>Ixodoidea</taxon>
        <taxon>Ixodidae</taxon>
        <taxon>Rhipicephalinae</taxon>
        <taxon>Dermacentor</taxon>
    </lineage>
</organism>
<proteinExistence type="predicted"/>
<gene>
    <name evidence="1" type="ORF">HPB49_018120</name>
</gene>
<name>A0ACB8CZ06_DERSI</name>
<protein>
    <submittedName>
        <fullName evidence="1">Uncharacterized protein</fullName>
    </submittedName>
</protein>
<accession>A0ACB8CZ06</accession>
<dbReference type="Proteomes" id="UP000821865">
    <property type="component" value="Chromosome 4"/>
</dbReference>
<evidence type="ECO:0000313" key="2">
    <source>
        <dbReference type="Proteomes" id="UP000821865"/>
    </source>
</evidence>